<comment type="caution">
    <text evidence="4">The sequence shown here is derived from an EMBL/GenBank/DDBJ whole genome shotgun (WGS) entry which is preliminary data.</text>
</comment>
<dbReference type="RefSeq" id="WP_022861388.1">
    <property type="nucleotide sequence ID" value="NZ_JGZD01000007.1"/>
</dbReference>
<evidence type="ECO:0000313" key="5">
    <source>
        <dbReference type="Proteomes" id="UP000029014"/>
    </source>
</evidence>
<dbReference type="PROSITE" id="PS51462">
    <property type="entry name" value="NUDIX"/>
    <property type="match status" value="1"/>
</dbReference>
<name>A0A087BQK1_9BIFI</name>
<evidence type="ECO:0000259" key="3">
    <source>
        <dbReference type="PROSITE" id="PS51462"/>
    </source>
</evidence>
<dbReference type="InterPro" id="IPR015797">
    <property type="entry name" value="NUDIX_hydrolase-like_dom_sf"/>
</dbReference>
<proteinExistence type="predicted"/>
<dbReference type="Gene3D" id="3.90.79.10">
    <property type="entry name" value="Nucleoside Triphosphate Pyrophosphohydrolase"/>
    <property type="match status" value="1"/>
</dbReference>
<dbReference type="eggNOG" id="COG0494">
    <property type="taxonomic scope" value="Bacteria"/>
</dbReference>
<dbReference type="GO" id="GO:0047631">
    <property type="term" value="F:ADP-ribose diphosphatase activity"/>
    <property type="evidence" value="ECO:0007669"/>
    <property type="project" value="UniProtKB-EC"/>
</dbReference>
<dbReference type="AlphaFoldDB" id="A0A087BQK1"/>
<dbReference type="EC" id="3.6.1.13" evidence="4"/>
<dbReference type="PANTHER" id="PTHR11839">
    <property type="entry name" value="UDP/ADP-SUGAR PYROPHOSPHATASE"/>
    <property type="match status" value="1"/>
</dbReference>
<dbReference type="Proteomes" id="UP000029014">
    <property type="component" value="Unassembled WGS sequence"/>
</dbReference>
<organism evidence="4 5">
    <name type="scientific">Bifidobacterium minimum</name>
    <dbReference type="NCBI Taxonomy" id="1693"/>
    <lineage>
        <taxon>Bacteria</taxon>
        <taxon>Bacillati</taxon>
        <taxon>Actinomycetota</taxon>
        <taxon>Actinomycetes</taxon>
        <taxon>Bifidobacteriales</taxon>
        <taxon>Bifidobacteriaceae</taxon>
        <taxon>Bifidobacterium</taxon>
    </lineage>
</organism>
<reference evidence="4 5" key="1">
    <citation type="submission" date="2014-03" db="EMBL/GenBank/DDBJ databases">
        <title>Genomics of Bifidobacteria.</title>
        <authorList>
            <person name="Ventura M."/>
            <person name="Milani C."/>
            <person name="Lugli G.A."/>
        </authorList>
    </citation>
    <scope>NUCLEOTIDE SEQUENCE [LARGE SCALE GENOMIC DNA]</scope>
    <source>
        <strain evidence="4 5">LMG 11592</strain>
    </source>
</reference>
<dbReference type="EMBL" id="JGZD01000007">
    <property type="protein sequence ID" value="KFI73301.1"/>
    <property type="molecule type" value="Genomic_DNA"/>
</dbReference>
<dbReference type="STRING" id="1693.BMIN_1396"/>
<dbReference type="Pfam" id="PF00293">
    <property type="entry name" value="NUDIX"/>
    <property type="match status" value="1"/>
</dbReference>
<dbReference type="SUPFAM" id="SSF55811">
    <property type="entry name" value="Nudix"/>
    <property type="match status" value="1"/>
</dbReference>
<dbReference type="GO" id="GO:0019693">
    <property type="term" value="P:ribose phosphate metabolic process"/>
    <property type="evidence" value="ECO:0007669"/>
    <property type="project" value="TreeGrafter"/>
</dbReference>
<accession>A0A087BQK1</accession>
<keyword evidence="5" id="KW-1185">Reference proteome</keyword>
<evidence type="ECO:0000313" key="4">
    <source>
        <dbReference type="EMBL" id="KFI73301.1"/>
    </source>
</evidence>
<protein>
    <submittedName>
        <fullName evidence="4">NTP pyrophosphohydrolase</fullName>
        <ecNumber evidence="4">3.6.1.13</ecNumber>
    </submittedName>
</protein>
<dbReference type="GO" id="GO:0006753">
    <property type="term" value="P:nucleoside phosphate metabolic process"/>
    <property type="evidence" value="ECO:0007669"/>
    <property type="project" value="TreeGrafter"/>
</dbReference>
<gene>
    <name evidence="4" type="ORF">BMIN_1396</name>
</gene>
<dbReference type="PANTHER" id="PTHR11839:SF18">
    <property type="entry name" value="NUDIX HYDROLASE DOMAIN-CONTAINING PROTEIN"/>
    <property type="match status" value="1"/>
</dbReference>
<evidence type="ECO:0000256" key="1">
    <source>
        <dbReference type="ARBA" id="ARBA00001946"/>
    </source>
</evidence>
<sequence>MNKKTYRRFDPWRPAPVREQSREQLIDGHYFTVERVSLSSSTSSRFDRLILRENHGDTIGILAQTPDGSIPLVEQYRLPSHRWTLEIPAGHAHLDHEKPVDVALRKLRQEAGYDAGHISQFMRFLNTPSFSTQHTSLFYATDLSTVDRGEIGPESPRSNVRLVSPDDAYDMVIRGVVIDAKSIIAIMRLHEGLRHPQTGPSAE</sequence>
<feature type="domain" description="Nudix hydrolase" evidence="3">
    <location>
        <begin position="54"/>
        <end position="185"/>
    </location>
</feature>
<keyword evidence="2 4" id="KW-0378">Hydrolase</keyword>
<dbReference type="CDD" id="cd24161">
    <property type="entry name" value="NUDIX_ADPRase_Ndx2"/>
    <property type="match status" value="1"/>
</dbReference>
<evidence type="ECO:0000256" key="2">
    <source>
        <dbReference type="ARBA" id="ARBA00022801"/>
    </source>
</evidence>
<dbReference type="InterPro" id="IPR000086">
    <property type="entry name" value="NUDIX_hydrolase_dom"/>
</dbReference>
<comment type="cofactor">
    <cofactor evidence="1">
        <name>Mg(2+)</name>
        <dbReference type="ChEBI" id="CHEBI:18420"/>
    </cofactor>
</comment>